<dbReference type="PANTHER" id="PTHR16684">
    <property type="entry name" value="CENTROMERE PROTEIN C"/>
    <property type="match status" value="1"/>
</dbReference>
<name>A0A9P7UXM5_9AGAR</name>
<keyword evidence="10" id="KW-1185">Reference proteome</keyword>
<evidence type="ECO:0000256" key="5">
    <source>
        <dbReference type="ARBA" id="ARBA00057947"/>
    </source>
</evidence>
<evidence type="ECO:0000256" key="2">
    <source>
        <dbReference type="ARBA" id="ARBA00010291"/>
    </source>
</evidence>
<dbReference type="SUPFAM" id="SSF51182">
    <property type="entry name" value="RmlC-like cupins"/>
    <property type="match status" value="1"/>
</dbReference>
<dbReference type="GO" id="GO:0051382">
    <property type="term" value="P:kinetochore assembly"/>
    <property type="evidence" value="ECO:0007669"/>
    <property type="project" value="InterPro"/>
</dbReference>
<dbReference type="GO" id="GO:0051455">
    <property type="term" value="P:spindle attachment to meiosis I kinetochore"/>
    <property type="evidence" value="ECO:0007669"/>
    <property type="project" value="TreeGrafter"/>
</dbReference>
<evidence type="ECO:0000313" key="10">
    <source>
        <dbReference type="Proteomes" id="UP001049176"/>
    </source>
</evidence>
<keyword evidence="4" id="KW-0539">Nucleus</keyword>
<comment type="similarity">
    <text evidence="2">Belongs to the CENP-C/MIF2 family.</text>
</comment>
<organism evidence="9 10">
    <name type="scientific">Marasmius oreades</name>
    <name type="common">fairy-ring Marasmius</name>
    <dbReference type="NCBI Taxonomy" id="181124"/>
    <lineage>
        <taxon>Eukaryota</taxon>
        <taxon>Fungi</taxon>
        <taxon>Dikarya</taxon>
        <taxon>Basidiomycota</taxon>
        <taxon>Agaricomycotina</taxon>
        <taxon>Agaricomycetes</taxon>
        <taxon>Agaricomycetidae</taxon>
        <taxon>Agaricales</taxon>
        <taxon>Marasmiineae</taxon>
        <taxon>Marasmiaceae</taxon>
        <taxon>Marasmius</taxon>
    </lineage>
</organism>
<comment type="subcellular location">
    <subcellularLocation>
        <location evidence="1">Nucleus</location>
    </subcellularLocation>
</comment>
<feature type="compositionally biased region" description="Polar residues" evidence="7">
    <location>
        <begin position="217"/>
        <end position="230"/>
    </location>
</feature>
<dbReference type="KEGG" id="more:E1B28_003981"/>
<protein>
    <recommendedName>
        <fullName evidence="6">CENP-C homolog</fullName>
    </recommendedName>
</protein>
<dbReference type="InterPro" id="IPR025974">
    <property type="entry name" value="Mif2/CENP-C_cupin"/>
</dbReference>
<comment type="function">
    <text evidence="5">Component of the kinetochore, a multiprotein complex that assembles on centromeric DNA and attaches chromosomes to spindle microtubules, mediating chromosome segregation and sister chromatid segregation during meiosis and mitosis. Component of the inner kinetochore constitutive centromere-associated network (CCAN), which serves as a structural platform for outer kinetochore assembly.</text>
</comment>
<dbReference type="GO" id="GO:0005634">
    <property type="term" value="C:nucleus"/>
    <property type="evidence" value="ECO:0007669"/>
    <property type="project" value="UniProtKB-SubCell"/>
</dbReference>
<dbReference type="Pfam" id="PF11699">
    <property type="entry name" value="CENP-C_C"/>
    <property type="match status" value="1"/>
</dbReference>
<dbReference type="GeneID" id="66073057"/>
<feature type="compositionally biased region" description="Polar residues" evidence="7">
    <location>
        <begin position="190"/>
        <end position="199"/>
    </location>
</feature>
<dbReference type="InterPro" id="IPR011051">
    <property type="entry name" value="RmlC_Cupin_sf"/>
</dbReference>
<evidence type="ECO:0000259" key="8">
    <source>
        <dbReference type="Pfam" id="PF11699"/>
    </source>
</evidence>
<reference evidence="9" key="1">
    <citation type="journal article" date="2021" name="Genome Biol. Evol.">
        <title>The assembled and annotated genome of the fairy-ring fungus Marasmius oreades.</title>
        <authorList>
            <person name="Hiltunen M."/>
            <person name="Ament-Velasquez S.L."/>
            <person name="Johannesson H."/>
        </authorList>
    </citation>
    <scope>NUCLEOTIDE SEQUENCE</scope>
    <source>
        <strain evidence="9">03SP1</strain>
    </source>
</reference>
<feature type="region of interest" description="Disordered" evidence="7">
    <location>
        <begin position="537"/>
        <end position="556"/>
    </location>
</feature>
<sequence length="556" mass="62090">MPDAPRRSSTGSRRGPPKPHVPFRGENFDVAKKTGVRIQRAEVGSDGFEPFEDVVRQVDTLTPYQVKGKKKHSLLEDDMEDEEDGGGEEDMDLVDSPIHYISNARQPTSPPISRNSVRSRPLSSSTHDYYDSIPSPRASRRSLANGYSAGPSRLSQRHSPPGSQDDLDMSMTTNGALHYSDQDLPIAHSPSPSHQSFNALDNDDDDEEEEDRESTPVPAQQSRSQITPTPKATAKGKAIPHTPRRYQDQDQDMDDHFDDNDQEEEQEEIPRGKKIRVEEPKEVVSRKSKAKGQSSNLKENKVEGVRRSQRKTYKPLQFWRNEKVVYGRPTHKTGQILVPHIREIVRIPEEPVEPLGSKKRKRATRSRSRAPDSSGSFPEEGWDVDTSEHGTVVEWRSKELIEKRIACPSSKVATQKAGNAEWEFQKIFGDEQFIAAGQLVIPEKGRKPSKMTKDNTYVFCILEGAVNVKINETSVILCQGGMFMVPRGNQYFIENIGTRPARLFFAQARMIERDDGDRVVSRATAMSGTRAATAAVGSSAAATNDGRSRRSNTTAV</sequence>
<feature type="compositionally biased region" description="Basic and acidic residues" evidence="7">
    <location>
        <begin position="268"/>
        <end position="285"/>
    </location>
</feature>
<dbReference type="FunFam" id="2.60.120.10:FF:000033">
    <property type="entry name" value="Centromere protein C 1"/>
    <property type="match status" value="1"/>
</dbReference>
<feature type="compositionally biased region" description="Polar residues" evidence="7">
    <location>
        <begin position="103"/>
        <end position="127"/>
    </location>
</feature>
<comment type="caution">
    <text evidence="9">The sequence shown here is derived from an EMBL/GenBank/DDBJ whole genome shotgun (WGS) entry which is preliminary data.</text>
</comment>
<proteinExistence type="inferred from homology"/>
<dbReference type="PANTHER" id="PTHR16684:SF11">
    <property type="entry name" value="CENTROMERE PROTEIN C"/>
    <property type="match status" value="1"/>
</dbReference>
<dbReference type="EMBL" id="CM032182">
    <property type="protein sequence ID" value="KAG7096559.1"/>
    <property type="molecule type" value="Genomic_DNA"/>
</dbReference>
<dbReference type="Gene3D" id="2.60.120.10">
    <property type="entry name" value="Jelly Rolls"/>
    <property type="match status" value="1"/>
</dbReference>
<dbReference type="InterPro" id="IPR028386">
    <property type="entry name" value="CENP-C/Mif2/cnp3"/>
</dbReference>
<feature type="compositionally biased region" description="Basic residues" evidence="7">
    <location>
        <begin position="357"/>
        <end position="368"/>
    </location>
</feature>
<dbReference type="AlphaFoldDB" id="A0A9P7UXM5"/>
<feature type="domain" description="Mif2/CENP-C cupin" evidence="8">
    <location>
        <begin position="423"/>
        <end position="507"/>
    </location>
</feature>
<feature type="compositionally biased region" description="Acidic residues" evidence="7">
    <location>
        <begin position="249"/>
        <end position="267"/>
    </location>
</feature>
<dbReference type="GO" id="GO:0051315">
    <property type="term" value="P:attachment of mitotic spindle microtubules to kinetochore"/>
    <property type="evidence" value="ECO:0007669"/>
    <property type="project" value="TreeGrafter"/>
</dbReference>
<keyword evidence="3" id="KW-0238">DNA-binding</keyword>
<gene>
    <name evidence="9" type="ORF">E1B28_003981</name>
</gene>
<feature type="compositionally biased region" description="Acidic residues" evidence="7">
    <location>
        <begin position="76"/>
        <end position="93"/>
    </location>
</feature>
<feature type="compositionally biased region" description="Polar residues" evidence="7">
    <location>
        <begin position="153"/>
        <end position="162"/>
    </location>
</feature>
<feature type="region of interest" description="Disordered" evidence="7">
    <location>
        <begin position="354"/>
        <end position="383"/>
    </location>
</feature>
<dbReference type="OrthoDB" id="1939643at2759"/>
<evidence type="ECO:0000256" key="4">
    <source>
        <dbReference type="ARBA" id="ARBA00023242"/>
    </source>
</evidence>
<feature type="region of interest" description="Disordered" evidence="7">
    <location>
        <begin position="1"/>
        <end position="28"/>
    </location>
</feature>
<evidence type="ECO:0000256" key="6">
    <source>
        <dbReference type="ARBA" id="ARBA00075033"/>
    </source>
</evidence>
<feature type="compositionally biased region" description="Acidic residues" evidence="7">
    <location>
        <begin position="201"/>
        <end position="212"/>
    </location>
</feature>
<evidence type="ECO:0000256" key="3">
    <source>
        <dbReference type="ARBA" id="ARBA00023125"/>
    </source>
</evidence>
<dbReference type="GO" id="GO:0000776">
    <property type="term" value="C:kinetochore"/>
    <property type="evidence" value="ECO:0007669"/>
    <property type="project" value="InterPro"/>
</dbReference>
<dbReference type="RefSeq" id="XP_043013029.1">
    <property type="nucleotide sequence ID" value="XM_043148430.1"/>
</dbReference>
<dbReference type="CDD" id="cd06993">
    <property type="entry name" value="cupin_CENP-C_C"/>
    <property type="match status" value="1"/>
</dbReference>
<evidence type="ECO:0000256" key="1">
    <source>
        <dbReference type="ARBA" id="ARBA00004123"/>
    </source>
</evidence>
<dbReference type="GO" id="GO:0019237">
    <property type="term" value="F:centromeric DNA binding"/>
    <property type="evidence" value="ECO:0007669"/>
    <property type="project" value="InterPro"/>
</dbReference>
<evidence type="ECO:0000256" key="7">
    <source>
        <dbReference type="SAM" id="MobiDB-lite"/>
    </source>
</evidence>
<dbReference type="Proteomes" id="UP001049176">
    <property type="component" value="Chromosome 2"/>
</dbReference>
<feature type="region of interest" description="Disordered" evidence="7">
    <location>
        <begin position="61"/>
        <end position="311"/>
    </location>
</feature>
<accession>A0A9P7UXM5</accession>
<evidence type="ECO:0000313" key="9">
    <source>
        <dbReference type="EMBL" id="KAG7096559.1"/>
    </source>
</evidence>
<dbReference type="InterPro" id="IPR014710">
    <property type="entry name" value="RmlC-like_jellyroll"/>
</dbReference>